<accession>A0A853DSM1</accession>
<evidence type="ECO:0000313" key="2">
    <source>
        <dbReference type="Proteomes" id="UP000521075"/>
    </source>
</evidence>
<keyword evidence="2" id="KW-1185">Reference proteome</keyword>
<dbReference type="Proteomes" id="UP000521075">
    <property type="component" value="Unassembled WGS sequence"/>
</dbReference>
<dbReference type="InterPro" id="IPR048000">
    <property type="entry name" value="TnsA-like"/>
</dbReference>
<organism evidence="1 2">
    <name type="scientific">Leifsonia naganoensis</name>
    <dbReference type="NCBI Taxonomy" id="150025"/>
    <lineage>
        <taxon>Bacteria</taxon>
        <taxon>Bacillati</taxon>
        <taxon>Actinomycetota</taxon>
        <taxon>Actinomycetes</taxon>
        <taxon>Micrococcales</taxon>
        <taxon>Microbacteriaceae</taxon>
        <taxon>Leifsonia</taxon>
    </lineage>
</organism>
<dbReference type="AlphaFoldDB" id="A0A853DSM1"/>
<dbReference type="RefSeq" id="WP_179700102.1">
    <property type="nucleotide sequence ID" value="NZ_BAAAHA010000004.1"/>
</dbReference>
<dbReference type="EMBL" id="JACCHJ010000001">
    <property type="protein sequence ID" value="NYK09070.1"/>
    <property type="molecule type" value="Genomic_DNA"/>
</dbReference>
<dbReference type="NCBIfam" id="NF033179">
    <property type="entry name" value="TnsA_like_Actin"/>
    <property type="match status" value="1"/>
</dbReference>
<protein>
    <recommendedName>
        <fullName evidence="3">TnsA-like heteromeric transposase endonuclease subunit</fullName>
    </recommendedName>
</protein>
<sequence>MTGRTSTKYKALKPSRAGSDLLIWEDSRGKVHRDRIGPERIHDPLHLANPARIPVPYQAMPNRHGKYWFSQTGNHVWHESMFERWALMMLDFGADVIAVSSQPCLLEFTDGSYHYPDFFVIFGDGSRGLIDVHSETITDEETLLGFQSTQSACRRIGWSYELLRHVNPVVIRNLELLMMYRHPINSIHDDQRKTLLEAVDGLPFGEAVHVDPSVPSTLTTCRIYQLLWTGELIADLTRPFGDYTILRSN</sequence>
<proteinExistence type="predicted"/>
<comment type="caution">
    <text evidence="1">The sequence shown here is derived from an EMBL/GenBank/DDBJ whole genome shotgun (WGS) entry which is preliminary data.</text>
</comment>
<evidence type="ECO:0008006" key="3">
    <source>
        <dbReference type="Google" id="ProtNLM"/>
    </source>
</evidence>
<name>A0A853DSM1_9MICO</name>
<gene>
    <name evidence="1" type="ORF">HNR14_000951</name>
</gene>
<reference evidence="1 2" key="1">
    <citation type="submission" date="2020-07" db="EMBL/GenBank/DDBJ databases">
        <title>Sequencing the genomes of 1000 actinobacteria strains.</title>
        <authorList>
            <person name="Klenk H.-P."/>
        </authorList>
    </citation>
    <scope>NUCLEOTIDE SEQUENCE [LARGE SCALE GENOMIC DNA]</scope>
    <source>
        <strain evidence="1 2">DSM 15166</strain>
    </source>
</reference>
<evidence type="ECO:0000313" key="1">
    <source>
        <dbReference type="EMBL" id="NYK09070.1"/>
    </source>
</evidence>